<accession>A0ACC1WTJ4</accession>
<comment type="caution">
    <text evidence="1">The sequence shown here is derived from an EMBL/GenBank/DDBJ whole genome shotgun (WGS) entry which is preliminary data.</text>
</comment>
<organism evidence="1 2">
    <name type="scientific">Melia azedarach</name>
    <name type="common">Chinaberry tree</name>
    <dbReference type="NCBI Taxonomy" id="155640"/>
    <lineage>
        <taxon>Eukaryota</taxon>
        <taxon>Viridiplantae</taxon>
        <taxon>Streptophyta</taxon>
        <taxon>Embryophyta</taxon>
        <taxon>Tracheophyta</taxon>
        <taxon>Spermatophyta</taxon>
        <taxon>Magnoliopsida</taxon>
        <taxon>eudicotyledons</taxon>
        <taxon>Gunneridae</taxon>
        <taxon>Pentapetalae</taxon>
        <taxon>rosids</taxon>
        <taxon>malvids</taxon>
        <taxon>Sapindales</taxon>
        <taxon>Meliaceae</taxon>
        <taxon>Melia</taxon>
    </lineage>
</organism>
<dbReference type="Proteomes" id="UP001164539">
    <property type="component" value="Chromosome 14"/>
</dbReference>
<reference evidence="1 2" key="1">
    <citation type="journal article" date="2023" name="Science">
        <title>Complex scaffold remodeling in plant triterpene biosynthesis.</title>
        <authorList>
            <person name="De La Pena R."/>
            <person name="Hodgson H."/>
            <person name="Liu J.C."/>
            <person name="Stephenson M.J."/>
            <person name="Martin A.C."/>
            <person name="Owen C."/>
            <person name="Harkess A."/>
            <person name="Leebens-Mack J."/>
            <person name="Jimenez L.E."/>
            <person name="Osbourn A."/>
            <person name="Sattely E.S."/>
        </authorList>
    </citation>
    <scope>NUCLEOTIDE SEQUENCE [LARGE SCALE GENOMIC DNA]</scope>
    <source>
        <strain evidence="2">cv. JPN11</strain>
        <tissue evidence="1">Leaf</tissue>
    </source>
</reference>
<keyword evidence="2" id="KW-1185">Reference proteome</keyword>
<name>A0ACC1WTJ4_MELAZ</name>
<evidence type="ECO:0000313" key="1">
    <source>
        <dbReference type="EMBL" id="KAJ4701205.1"/>
    </source>
</evidence>
<evidence type="ECO:0000313" key="2">
    <source>
        <dbReference type="Proteomes" id="UP001164539"/>
    </source>
</evidence>
<sequence>MAIAPIVFLLGTKVYRFSIKRDKKNPFLRIVKVFVAAIRNRKATLPPAISPQERASRTLPHDIPEQFKNHRATIPAVALGEGSQQFKFLNKALLVVPSGSGEHAEVCSISDVEEAKAILRLAPIWTISLIYGIVLSQPATFYTKQGATMDRSVTPSFNIPPASLQSLLTLGIVVTVPIYDRIFVPIARSFTGKPAGITTLQRIGTGMFLSVIHMVVAALIEMKRRHTAEEHGLVDHPNVTIPMSVCWLMPQYLICGVSEAFSMVGFQEFFYEQVPS</sequence>
<protein>
    <submittedName>
        <fullName evidence="1">Protein NRT1/ PTR FAMILY 5.10-like</fullName>
    </submittedName>
</protein>
<gene>
    <name evidence="1" type="ORF">OWV82_024483</name>
</gene>
<dbReference type="EMBL" id="CM051407">
    <property type="protein sequence ID" value="KAJ4701205.1"/>
    <property type="molecule type" value="Genomic_DNA"/>
</dbReference>
<proteinExistence type="predicted"/>